<sequence>MADSSVPTAKAENLRAPSSPSSPPARRPRRRVSIGTLLFAVLVTALLAAIVTASVFTARSREDALENEIDALSVKLAAAAQALEDCQASRQSVAAVAAELAAARDDMDRALAAFDQGVAMDVTETAISAANARYAAALDSLGAIPGCATG</sequence>
<keyword evidence="2" id="KW-0812">Transmembrane</keyword>
<protein>
    <submittedName>
        <fullName evidence="3">Uncharacterized protein</fullName>
    </submittedName>
</protein>
<reference evidence="3 4" key="1">
    <citation type="submission" date="2018-10" db="EMBL/GenBank/DDBJ databases">
        <authorList>
            <person name="Li J."/>
        </authorList>
    </citation>
    <scope>NUCLEOTIDE SEQUENCE [LARGE SCALE GENOMIC DNA]</scope>
    <source>
        <strain evidence="3 4">ZD1-4</strain>
    </source>
</reference>
<dbReference type="RefSeq" id="WP_121660041.1">
    <property type="nucleotide sequence ID" value="NZ_BMEK01000003.1"/>
</dbReference>
<name>A0A3L7IWX1_9MICO</name>
<dbReference type="AlphaFoldDB" id="A0A3L7IWX1"/>
<evidence type="ECO:0000256" key="1">
    <source>
        <dbReference type="SAM" id="MobiDB-lite"/>
    </source>
</evidence>
<evidence type="ECO:0000313" key="3">
    <source>
        <dbReference type="EMBL" id="RLQ82738.1"/>
    </source>
</evidence>
<gene>
    <name evidence="3" type="ORF">D9V28_12360</name>
</gene>
<dbReference type="Proteomes" id="UP000282460">
    <property type="component" value="Unassembled WGS sequence"/>
</dbReference>
<evidence type="ECO:0000313" key="4">
    <source>
        <dbReference type="Proteomes" id="UP000282460"/>
    </source>
</evidence>
<accession>A0A3L7IWX1</accession>
<proteinExistence type="predicted"/>
<keyword evidence="2" id="KW-0472">Membrane</keyword>
<organism evidence="3 4">
    <name type="scientific">Mycetocola zhadangensis</name>
    <dbReference type="NCBI Taxonomy" id="1164595"/>
    <lineage>
        <taxon>Bacteria</taxon>
        <taxon>Bacillati</taxon>
        <taxon>Actinomycetota</taxon>
        <taxon>Actinomycetes</taxon>
        <taxon>Micrococcales</taxon>
        <taxon>Microbacteriaceae</taxon>
        <taxon>Mycetocola</taxon>
    </lineage>
</organism>
<keyword evidence="4" id="KW-1185">Reference proteome</keyword>
<dbReference type="EMBL" id="RCWJ01000003">
    <property type="protein sequence ID" value="RLQ82738.1"/>
    <property type="molecule type" value="Genomic_DNA"/>
</dbReference>
<feature type="transmembrane region" description="Helical" evidence="2">
    <location>
        <begin position="36"/>
        <end position="56"/>
    </location>
</feature>
<comment type="caution">
    <text evidence="3">The sequence shown here is derived from an EMBL/GenBank/DDBJ whole genome shotgun (WGS) entry which is preliminary data.</text>
</comment>
<keyword evidence="2" id="KW-1133">Transmembrane helix</keyword>
<evidence type="ECO:0000256" key="2">
    <source>
        <dbReference type="SAM" id="Phobius"/>
    </source>
</evidence>
<feature type="region of interest" description="Disordered" evidence="1">
    <location>
        <begin position="1"/>
        <end position="28"/>
    </location>
</feature>